<evidence type="ECO:0000256" key="14">
    <source>
        <dbReference type="ARBA" id="ARBA00023136"/>
    </source>
</evidence>
<dbReference type="GO" id="GO:0048039">
    <property type="term" value="F:ubiquinone binding"/>
    <property type="evidence" value="ECO:0007669"/>
    <property type="project" value="TreeGrafter"/>
</dbReference>
<dbReference type="GO" id="GO:0042773">
    <property type="term" value="P:ATP synthesis coupled electron transport"/>
    <property type="evidence" value="ECO:0007669"/>
    <property type="project" value="InterPro"/>
</dbReference>
<evidence type="ECO:0000256" key="8">
    <source>
        <dbReference type="ARBA" id="ARBA00022967"/>
    </source>
</evidence>
<keyword evidence="11 16" id="KW-0520">NAD</keyword>
<feature type="domain" description="NADH:quinone oxidoreductase/Mrp antiporter transmembrane" evidence="17">
    <location>
        <begin position="113"/>
        <end position="403"/>
    </location>
</feature>
<dbReference type="AlphaFoldDB" id="A0A167NFC5"/>
<dbReference type="PRINTS" id="PR01437">
    <property type="entry name" value="NUOXDRDTASE4"/>
</dbReference>
<evidence type="ECO:0000259" key="18">
    <source>
        <dbReference type="Pfam" id="PF01059"/>
    </source>
</evidence>
<reference evidence="19" key="1">
    <citation type="submission" date="2016-01" db="EMBL/GenBank/DDBJ databases">
        <title>Tylosurus acus melanotus mitochondrial complete sequence.</title>
        <authorList>
            <person name="Zhang H."/>
            <person name="Zeng D."/>
            <person name="Xu Y."/>
        </authorList>
    </citation>
    <scope>NUCLEOTIDE SEQUENCE</scope>
    <source>
        <tissue evidence="19">Muscle</tissue>
    </source>
</reference>
<evidence type="ECO:0000256" key="6">
    <source>
        <dbReference type="ARBA" id="ARBA00022660"/>
    </source>
</evidence>
<dbReference type="GO" id="GO:0031966">
    <property type="term" value="C:mitochondrial membrane"/>
    <property type="evidence" value="ECO:0007669"/>
    <property type="project" value="UniProtKB-SubCell"/>
</dbReference>
<protein>
    <recommendedName>
        <fullName evidence="4 16">NADH-ubiquinone oxidoreductase chain 4</fullName>
        <ecNumber evidence="3 16">7.1.1.2</ecNumber>
    </recommendedName>
</protein>
<dbReference type="InterPro" id="IPR001750">
    <property type="entry name" value="ND/Mrp_TM"/>
</dbReference>
<evidence type="ECO:0000256" key="2">
    <source>
        <dbReference type="ARBA" id="ARBA00009025"/>
    </source>
</evidence>
<sequence>MLKFVMPTNMVLPSPCLTRLKKLWSTTLLYSLLIAFLAQSWLKLPTQTRSLLLWRYIATEPYSTPVLFVSCWLLPLIMMATQNHMPSLAVTRQRTYMLLFTRMDAFLMLAFSATQLIMFHVMCEASLMPTLLIITRCGNESVGLHAGTYLSFYTLARSLPVFIALLPVQNSWGTLYQLTLQLTMPSTITPYAEYLWWSRWLLAFLVNTRLYGPHLWLPKALVEGPIAGSIMHAAVFVKLGGYGMMRIMPVLEPLTKELSLLFIILAHRGVVMTRSTSLRHTEHKSLMVYSTVRHLWLVAAALLIQTPWSFTGALNLMIGHGLTSSALYCLATTNYDPSHSRKLFLERRLQMVVPIMTSWWFLASLANLAVASLAQLMGDFMIVSFVLLWSPWTLSVTGSGSMITAGYSQLMLSMTQRGPLPAHIIRFNPTYTLEQLQIFPAMPPLWLLILKPHLIWGWPS</sequence>
<keyword evidence="8" id="KW-1278">Translocase</keyword>
<dbReference type="EC" id="7.1.1.2" evidence="3 16"/>
<feature type="transmembrane region" description="Helical" evidence="16">
    <location>
        <begin position="23"/>
        <end position="42"/>
    </location>
</feature>
<evidence type="ECO:0000256" key="12">
    <source>
        <dbReference type="ARBA" id="ARBA00023075"/>
    </source>
</evidence>
<keyword evidence="12 16" id="KW-0830">Ubiquinone</keyword>
<evidence type="ECO:0000256" key="9">
    <source>
        <dbReference type="ARBA" id="ARBA00022982"/>
    </source>
</evidence>
<comment type="catalytic activity">
    <reaction evidence="15 16">
        <text>a ubiquinone + NADH + 5 H(+)(in) = a ubiquinol + NAD(+) + 4 H(+)(out)</text>
        <dbReference type="Rhea" id="RHEA:29091"/>
        <dbReference type="Rhea" id="RHEA-COMP:9565"/>
        <dbReference type="Rhea" id="RHEA-COMP:9566"/>
        <dbReference type="ChEBI" id="CHEBI:15378"/>
        <dbReference type="ChEBI" id="CHEBI:16389"/>
        <dbReference type="ChEBI" id="CHEBI:17976"/>
        <dbReference type="ChEBI" id="CHEBI:57540"/>
        <dbReference type="ChEBI" id="CHEBI:57945"/>
        <dbReference type="EC" id="7.1.1.2"/>
    </reaction>
</comment>
<dbReference type="PANTHER" id="PTHR43507:SF20">
    <property type="entry name" value="NADH-UBIQUINONE OXIDOREDUCTASE CHAIN 4"/>
    <property type="match status" value="1"/>
</dbReference>
<dbReference type="InterPro" id="IPR003918">
    <property type="entry name" value="NADH_UbQ_OxRdtase"/>
</dbReference>
<evidence type="ECO:0000256" key="13">
    <source>
        <dbReference type="ARBA" id="ARBA00023128"/>
    </source>
</evidence>
<evidence type="ECO:0000256" key="15">
    <source>
        <dbReference type="ARBA" id="ARBA00049551"/>
    </source>
</evidence>
<feature type="transmembrane region" description="Helical" evidence="16">
    <location>
        <begin position="62"/>
        <end position="82"/>
    </location>
</feature>
<keyword evidence="5 16" id="KW-0813">Transport</keyword>
<evidence type="ECO:0000256" key="16">
    <source>
        <dbReference type="RuleBase" id="RU003297"/>
    </source>
</evidence>
<dbReference type="EMBL" id="KU605633">
    <property type="protein sequence ID" value="ANB44368.1"/>
    <property type="molecule type" value="Genomic_DNA"/>
</dbReference>
<evidence type="ECO:0000256" key="1">
    <source>
        <dbReference type="ARBA" id="ARBA00004225"/>
    </source>
</evidence>
<evidence type="ECO:0000256" key="11">
    <source>
        <dbReference type="ARBA" id="ARBA00023027"/>
    </source>
</evidence>
<keyword evidence="7 16" id="KW-0812">Transmembrane</keyword>
<keyword evidence="10 16" id="KW-1133">Transmembrane helix</keyword>
<evidence type="ECO:0000256" key="5">
    <source>
        <dbReference type="ARBA" id="ARBA00022448"/>
    </source>
</evidence>
<dbReference type="Pfam" id="PF00361">
    <property type="entry name" value="Proton_antipo_M"/>
    <property type="match status" value="1"/>
</dbReference>
<evidence type="ECO:0000313" key="19">
    <source>
        <dbReference type="EMBL" id="ANB44368.1"/>
    </source>
</evidence>
<evidence type="ECO:0000256" key="7">
    <source>
        <dbReference type="ARBA" id="ARBA00022692"/>
    </source>
</evidence>
<keyword evidence="13 16" id="KW-0496">Mitochondrion</keyword>
<feature type="transmembrane region" description="Helical" evidence="16">
    <location>
        <begin position="103"/>
        <end position="122"/>
    </location>
</feature>
<name>A0A167NFC5_9TELE</name>
<evidence type="ECO:0000259" key="17">
    <source>
        <dbReference type="Pfam" id="PF00361"/>
    </source>
</evidence>
<dbReference type="PANTHER" id="PTHR43507">
    <property type="entry name" value="NADH-UBIQUINONE OXIDOREDUCTASE CHAIN 4"/>
    <property type="match status" value="1"/>
</dbReference>
<dbReference type="GO" id="GO:0015990">
    <property type="term" value="P:electron transport coupled proton transport"/>
    <property type="evidence" value="ECO:0007669"/>
    <property type="project" value="TreeGrafter"/>
</dbReference>
<evidence type="ECO:0000256" key="10">
    <source>
        <dbReference type="ARBA" id="ARBA00022989"/>
    </source>
</evidence>
<proteinExistence type="inferred from homology"/>
<dbReference type="InterPro" id="IPR000260">
    <property type="entry name" value="NADH4_N"/>
</dbReference>
<accession>A0A167NFC5</accession>
<feature type="domain" description="NADH:ubiquinone oxidoreductase chain 4 N-terminal" evidence="18">
    <location>
        <begin position="1"/>
        <end position="110"/>
    </location>
</feature>
<keyword evidence="14 16" id="KW-0472">Membrane</keyword>
<evidence type="ECO:0000256" key="4">
    <source>
        <dbReference type="ARBA" id="ARBA00021006"/>
    </source>
</evidence>
<dbReference type="GO" id="GO:0003954">
    <property type="term" value="F:NADH dehydrogenase activity"/>
    <property type="evidence" value="ECO:0007669"/>
    <property type="project" value="TreeGrafter"/>
</dbReference>
<comment type="similarity">
    <text evidence="2 16">Belongs to the complex I subunit 4 family.</text>
</comment>
<evidence type="ECO:0000256" key="3">
    <source>
        <dbReference type="ARBA" id="ARBA00012944"/>
    </source>
</evidence>
<keyword evidence="9 16" id="KW-0249">Electron transport</keyword>
<feature type="transmembrane region" description="Helical" evidence="16">
    <location>
        <begin position="380"/>
        <end position="407"/>
    </location>
</feature>
<dbReference type="Pfam" id="PF01059">
    <property type="entry name" value="Oxidored_q5_N"/>
    <property type="match status" value="1"/>
</dbReference>
<feature type="transmembrane region" description="Helical" evidence="16">
    <location>
        <begin position="352"/>
        <end position="374"/>
    </location>
</feature>
<comment type="subcellular location">
    <subcellularLocation>
        <location evidence="1 16">Mitochondrion membrane</location>
        <topology evidence="1 16">Multi-pass membrane protein</topology>
    </subcellularLocation>
</comment>
<organism evidence="19">
    <name type="scientific">Tylosurus melanotus</name>
    <dbReference type="NCBI Taxonomy" id="3053213"/>
    <lineage>
        <taxon>Eukaryota</taxon>
        <taxon>Metazoa</taxon>
        <taxon>Chordata</taxon>
        <taxon>Craniata</taxon>
        <taxon>Vertebrata</taxon>
        <taxon>Euteleostomi</taxon>
        <taxon>Actinopterygii</taxon>
        <taxon>Neopterygii</taxon>
        <taxon>Teleostei</taxon>
        <taxon>Neoteleostei</taxon>
        <taxon>Acanthomorphata</taxon>
        <taxon>Ovalentaria</taxon>
        <taxon>Atherinomorphae</taxon>
        <taxon>Beloniformes</taxon>
        <taxon>Belonidae</taxon>
        <taxon>Tylosurus</taxon>
    </lineage>
</organism>
<geneLocation type="mitochondrion" evidence="19"/>
<keyword evidence="6 16" id="KW-0679">Respiratory chain</keyword>
<gene>
    <name evidence="19" type="primary">ND4</name>
</gene>
<dbReference type="GO" id="GO:0008137">
    <property type="term" value="F:NADH dehydrogenase (ubiquinone) activity"/>
    <property type="evidence" value="ECO:0007669"/>
    <property type="project" value="UniProtKB-UniRule"/>
</dbReference>
<comment type="function">
    <text evidence="16">Core subunit of the mitochondrial membrane respiratory chain NADH dehydrogenase (Complex I) which catalyzes electron transfer from NADH through the respiratory chain, using ubiquinone as an electron acceptor. Essential for the catalytic activity and assembly of complex I.</text>
</comment>